<proteinExistence type="predicted"/>
<evidence type="ECO:0000313" key="3">
    <source>
        <dbReference type="Proteomes" id="UP000601435"/>
    </source>
</evidence>
<evidence type="ECO:0000256" key="1">
    <source>
        <dbReference type="SAM" id="Phobius"/>
    </source>
</evidence>
<comment type="caution">
    <text evidence="2">The sequence shown here is derived from an EMBL/GenBank/DDBJ whole genome shotgun (WGS) entry which is preliminary data.</text>
</comment>
<feature type="transmembrane region" description="Helical" evidence="1">
    <location>
        <begin position="441"/>
        <end position="462"/>
    </location>
</feature>
<dbReference type="Proteomes" id="UP000601435">
    <property type="component" value="Unassembled WGS sequence"/>
</dbReference>
<name>A0A813BNE4_9DINO</name>
<dbReference type="SUPFAM" id="SSF52200">
    <property type="entry name" value="Toll/Interleukin receptor TIR domain"/>
    <property type="match status" value="1"/>
</dbReference>
<keyword evidence="1" id="KW-0472">Membrane</keyword>
<feature type="transmembrane region" description="Helical" evidence="1">
    <location>
        <begin position="208"/>
        <end position="226"/>
    </location>
</feature>
<keyword evidence="1" id="KW-0812">Transmembrane</keyword>
<organism evidence="2 3">
    <name type="scientific">Symbiodinium necroappetens</name>
    <dbReference type="NCBI Taxonomy" id="1628268"/>
    <lineage>
        <taxon>Eukaryota</taxon>
        <taxon>Sar</taxon>
        <taxon>Alveolata</taxon>
        <taxon>Dinophyceae</taxon>
        <taxon>Suessiales</taxon>
        <taxon>Symbiodiniaceae</taxon>
        <taxon>Symbiodinium</taxon>
    </lineage>
</organism>
<evidence type="ECO:0008006" key="4">
    <source>
        <dbReference type="Google" id="ProtNLM"/>
    </source>
</evidence>
<dbReference type="OrthoDB" id="406529at2759"/>
<reference evidence="2" key="1">
    <citation type="submission" date="2021-02" db="EMBL/GenBank/DDBJ databases">
        <authorList>
            <person name="Dougan E. K."/>
            <person name="Rhodes N."/>
            <person name="Thang M."/>
            <person name="Chan C."/>
        </authorList>
    </citation>
    <scope>NUCLEOTIDE SEQUENCE</scope>
</reference>
<evidence type="ECO:0000313" key="2">
    <source>
        <dbReference type="EMBL" id="CAE7907901.1"/>
    </source>
</evidence>
<feature type="transmembrane region" description="Helical" evidence="1">
    <location>
        <begin position="241"/>
        <end position="262"/>
    </location>
</feature>
<accession>A0A813BNE4</accession>
<dbReference type="EMBL" id="CAJNJA010072797">
    <property type="protein sequence ID" value="CAE7907901.1"/>
    <property type="molecule type" value="Genomic_DNA"/>
</dbReference>
<feature type="transmembrane region" description="Helical" evidence="1">
    <location>
        <begin position="474"/>
        <end position="493"/>
    </location>
</feature>
<dbReference type="Gene3D" id="3.40.50.10140">
    <property type="entry name" value="Toll/interleukin-1 receptor homology (TIR) domain"/>
    <property type="match status" value="1"/>
</dbReference>
<keyword evidence="3" id="KW-1185">Reference proteome</keyword>
<dbReference type="AlphaFoldDB" id="A0A813BNE4"/>
<protein>
    <recommendedName>
        <fullName evidence="4">TIR domain-containing protein</fullName>
    </recommendedName>
</protein>
<sequence length="536" mass="60297">MKRALTSLPSDLSPRLLQGVPLSICLSGCGQHWSAPSQYTDDFYATRRFCRRTEYFDVFLSHDWGTSRFLKLCSLAVMFNVRAASILSISVGITVGLLRAFGIIPDEKWTEVFPLAAFYSLLFFWQHLRELFLRPLVVFLDRLCIAQHDDKLKEQGILGLAGFLDRSNILAVLWSPRYFKRAWCTYELGTFLREPGKEKSVRIMPVKLAPTLIAFCVCWQVIGFAADTASEYFNESGPKEWLLVGGTLLFVIFCGAPVYMYIGMGLIRDIEALPENLNNFKIQEAECFCCANNHRNPCTGDELTCDRRLIFRTLKKWYGTPDDDTEAHLEFFNDFVRCRLSRTIRQTVGGYTLPLKQYLYIALGANAPNLADYISRIGAGPCPSGQGCAEVLASDADRVVWACRGLIGWTSVSLQMLFGIWVSIATWKMGVRLMRYCSRACLALTLPYLIFPWVLAVAWLPIRVTFDLTSCDSLLPVIPFLGLLTITLCLFSAGASPKMIAPDIAVNEMLKSKSLKPAWEAQDVQNVAHATTQDTF</sequence>
<dbReference type="InterPro" id="IPR035897">
    <property type="entry name" value="Toll_tir_struct_dom_sf"/>
</dbReference>
<feature type="transmembrane region" description="Helical" evidence="1">
    <location>
        <begin position="72"/>
        <end position="97"/>
    </location>
</feature>
<gene>
    <name evidence="2" type="ORF">SNEC2469_LOCUS30811</name>
</gene>
<keyword evidence="1" id="KW-1133">Transmembrane helix</keyword>